<feature type="domain" description="Homing endonuclease LAGLIDADG" evidence="1">
    <location>
        <begin position="222"/>
        <end position="322"/>
    </location>
</feature>
<dbReference type="GO" id="GO:0004519">
    <property type="term" value="F:endonuclease activity"/>
    <property type="evidence" value="ECO:0007669"/>
    <property type="project" value="UniProtKB-KW"/>
</dbReference>
<organism evidence="2">
    <name type="scientific">Bipolaris cookei</name>
    <dbReference type="NCBI Taxonomy" id="74410"/>
    <lineage>
        <taxon>Eukaryota</taxon>
        <taxon>Fungi</taxon>
        <taxon>Dikarya</taxon>
        <taxon>Ascomycota</taxon>
        <taxon>Pezizomycotina</taxon>
        <taxon>Dothideomycetes</taxon>
        <taxon>Pleosporomycetidae</taxon>
        <taxon>Pleosporales</taxon>
        <taxon>Pleosporineae</taxon>
        <taxon>Pleosporaceae</taxon>
        <taxon>Bipolaris</taxon>
    </lineage>
</organism>
<evidence type="ECO:0000313" key="2">
    <source>
        <dbReference type="EMBL" id="ATV95688.1"/>
    </source>
</evidence>
<dbReference type="InterPro" id="IPR051289">
    <property type="entry name" value="LAGLIDADG_Endonuclease"/>
</dbReference>
<name>A0A2H4NRS8_9PLEO</name>
<sequence>MQLYRIFNKSWILGKFYNIFIKSLTGIIRNSIKASKLLYNQVRYYSSFANLNHSDNHLDPNFITGFADAEGSFMLSILSSKERHIGWSVGVRFEITLHAKDEELLNQIHAYFKGAGLVTKFGVDKVTYRVNNLNQMIDIIIPHFQQYPLNTNKKADFELFSRAVELMSSKEHLTQVGLEKLVAIKASMNLGLSDSLKVAFPLCKPVSRPIYALQPLCPQWVAGFTSGEGYFGVKLLSSNTIKTGKQVRLIFQITQHTRDEFLMKSFINYFECGKYYSAQRAEYGDFIVIKLSDHINKIIPFFLKNKILGEKSKDFNNWCKVVEIVKTKEHLTEKGLAKIIKIRSSMNKERL</sequence>
<keyword evidence="2" id="KW-0378">Hydrolase</keyword>
<dbReference type="SUPFAM" id="SSF55608">
    <property type="entry name" value="Homing endonucleases"/>
    <property type="match status" value="2"/>
</dbReference>
<keyword evidence="2" id="KW-0540">Nuclease</keyword>
<dbReference type="AlphaFoldDB" id="A0A2H4NRS8"/>
<proteinExistence type="predicted"/>
<dbReference type="RefSeq" id="YP_009445522.1">
    <property type="nucleotide sequence ID" value="NC_036417.1"/>
</dbReference>
<accession>A0A2H4NRS8</accession>
<dbReference type="GeneID" id="35116720"/>
<dbReference type="PANTHER" id="PTHR36181:SF4">
    <property type="entry name" value="LAGLIDADG ENDONUCLEASE"/>
    <property type="match status" value="1"/>
</dbReference>
<dbReference type="FunFam" id="3.10.28.10:FF:000010">
    <property type="entry name" value="LAGLIDADG homing endonuclease I-LtrII"/>
    <property type="match status" value="1"/>
</dbReference>
<protein>
    <submittedName>
        <fullName evidence="2">LAGLIDADG endonuclease</fullName>
    </submittedName>
</protein>
<geneLocation type="mitochondrion" evidence="2"/>
<evidence type="ECO:0000259" key="1">
    <source>
        <dbReference type="Pfam" id="PF00961"/>
    </source>
</evidence>
<dbReference type="InterPro" id="IPR004860">
    <property type="entry name" value="LAGLIDADG_dom"/>
</dbReference>
<feature type="domain" description="Homing endonuclease LAGLIDADG" evidence="1">
    <location>
        <begin position="63"/>
        <end position="163"/>
    </location>
</feature>
<dbReference type="GO" id="GO:0005739">
    <property type="term" value="C:mitochondrion"/>
    <property type="evidence" value="ECO:0007669"/>
    <property type="project" value="UniProtKB-ARBA"/>
</dbReference>
<dbReference type="EMBL" id="MF784482">
    <property type="protein sequence ID" value="ATV95688.1"/>
    <property type="molecule type" value="Genomic_DNA"/>
</dbReference>
<dbReference type="Pfam" id="PF00961">
    <property type="entry name" value="LAGLIDADG_1"/>
    <property type="match status" value="2"/>
</dbReference>
<keyword evidence="2" id="KW-0496">Mitochondrion</keyword>
<reference evidence="2" key="1">
    <citation type="submission" date="2017-08" db="EMBL/GenBank/DDBJ databases">
        <title>The genome sequence of Bipolaris cookei reveals mechanisms of pathogenesis underlying target leaf spot of sorghum.</title>
        <authorList>
            <person name="Zaccaron A.Z."/>
            <person name="Bluhm B.H."/>
        </authorList>
    </citation>
    <scope>NUCLEOTIDE SEQUENCE</scope>
    <source>
        <strain evidence="2">LSLP18</strain>
    </source>
</reference>
<dbReference type="InterPro" id="IPR027434">
    <property type="entry name" value="Homing_endonucl"/>
</dbReference>
<dbReference type="PANTHER" id="PTHR36181">
    <property type="entry name" value="INTRON-ENCODED ENDONUCLEASE AI3-RELATED"/>
    <property type="match status" value="1"/>
</dbReference>
<dbReference type="Gene3D" id="3.10.28.10">
    <property type="entry name" value="Homing endonucleases"/>
    <property type="match status" value="2"/>
</dbReference>
<keyword evidence="2" id="KW-0255">Endonuclease</keyword>
<gene>
    <name evidence="2" type="primary">orf351</name>
</gene>